<feature type="region of interest" description="Disordered" evidence="1">
    <location>
        <begin position="238"/>
        <end position="263"/>
    </location>
</feature>
<evidence type="ECO:0000313" key="2">
    <source>
        <dbReference type="EnsemblMetazoa" id="AATE013343-PA.1"/>
    </source>
</evidence>
<name>A0A182J8F1_ANOAO</name>
<evidence type="ECO:0000256" key="1">
    <source>
        <dbReference type="SAM" id="MobiDB-lite"/>
    </source>
</evidence>
<protein>
    <submittedName>
        <fullName evidence="2">Uncharacterized protein</fullName>
    </submittedName>
</protein>
<proteinExistence type="predicted"/>
<feature type="compositionally biased region" description="Basic and acidic residues" evidence="1">
    <location>
        <begin position="238"/>
        <end position="249"/>
    </location>
</feature>
<dbReference type="VEuPathDB" id="VectorBase:AATE013343"/>
<feature type="region of interest" description="Disordered" evidence="1">
    <location>
        <begin position="281"/>
        <end position="310"/>
    </location>
</feature>
<dbReference type="AlphaFoldDB" id="A0A182J8F1"/>
<accession>A0A182J8F1</accession>
<sequence>MSPPRAETTANPWWRLSPHVSVSDDLPSEQAHISENLAHFAFSRSFVKLIPRMFLLLPMFRFEGSNGRVFSTGIQSSLAREGTPLVRLKFPSGTVDPPSETAPGEDTADGEDAAELLPEAIAGEIVSLRPTVVRTRLVVVVEELAVAAVGLAVAMPVLGLPPDAELFTVTIVVPWCRTPADDDDDDDEDDEGDELVLDELLRRLPGQQTLVKLLTSASQRSRMVASCENGCQQIDEAERATGEHGRKSDYSALAKGPTKGQNDSVLGAASKMAAPAACALKSLSERDRNRGKRGRLREQVSGGEKQKFVV</sequence>
<organism evidence="2">
    <name type="scientific">Anopheles atroparvus</name>
    <name type="common">European mosquito</name>
    <dbReference type="NCBI Taxonomy" id="41427"/>
    <lineage>
        <taxon>Eukaryota</taxon>
        <taxon>Metazoa</taxon>
        <taxon>Ecdysozoa</taxon>
        <taxon>Arthropoda</taxon>
        <taxon>Hexapoda</taxon>
        <taxon>Insecta</taxon>
        <taxon>Pterygota</taxon>
        <taxon>Neoptera</taxon>
        <taxon>Endopterygota</taxon>
        <taxon>Diptera</taxon>
        <taxon>Nematocera</taxon>
        <taxon>Culicoidea</taxon>
        <taxon>Culicidae</taxon>
        <taxon>Anophelinae</taxon>
        <taxon>Anopheles</taxon>
    </lineage>
</organism>
<reference evidence="2" key="1">
    <citation type="submission" date="2022-08" db="UniProtKB">
        <authorList>
            <consortium name="EnsemblMetazoa"/>
        </authorList>
    </citation>
    <scope>IDENTIFICATION</scope>
    <source>
        <strain evidence="2">EBRO</strain>
    </source>
</reference>
<dbReference type="EnsemblMetazoa" id="AATE013343-RA">
    <property type="protein sequence ID" value="AATE013343-PA.1"/>
    <property type="gene ID" value="AATE013343"/>
</dbReference>